<dbReference type="PROSITE" id="PS00122">
    <property type="entry name" value="CARBOXYLESTERASE_B_1"/>
    <property type="match status" value="1"/>
</dbReference>
<dbReference type="InterPro" id="IPR050309">
    <property type="entry name" value="Type-B_Carboxylest/Lipase"/>
</dbReference>
<dbReference type="EC" id="3.1.1.-" evidence="3"/>
<dbReference type="InterPro" id="IPR019826">
    <property type="entry name" value="Carboxylesterase_B_AS"/>
</dbReference>
<evidence type="ECO:0000256" key="1">
    <source>
        <dbReference type="ARBA" id="ARBA00005964"/>
    </source>
</evidence>
<feature type="domain" description="Carboxylesterase type B" evidence="4">
    <location>
        <begin position="14"/>
        <end position="489"/>
    </location>
</feature>
<sequence length="505" mass="53140">MATLSAAAAPNDPARVTIASGPIEGSVEGKVIAFRGIPYATAPVADLRWRAPQPVSPWTQVRETKEFAPICMQQMIPMDEPQSTSASEDCLFVNIWKPVSVSARLRPVVVWIHGGGLMNGGSASRIFDGATFANNGFVTVTLNYRLGRFGFFAHPALTAAKEGPTGNFGFMDQIAALKWVQANIAKFGGDPKQVTVVGESAGGISILTLMGSPAAKGLFARAVVMSGGGRNLLAPRTLPEAERFGENFARSSGISASGPEALAQLRALPAATVSEGVFMAIGKVPGGDTYVGGGMIDGTVITGATEDIFRAGKQARVPLIVGATSDDAPIGARPGDKDALFAVFGANQAAARAAYDPDGARDADMVRRAMARDRAFLEPSRFIATSVARTGQPVWFYRFSYVAQSLLPSPGARHASDVPYMFGTVAARYGDKLAPRDVQLSDAFHAYVENFARTGNPNGAGRPAWAPFRAGDKVLMDLAADGQVRMTRDPFAARLDVAEGLAGSR</sequence>
<accession>A0A7W7NRZ6</accession>
<dbReference type="GO" id="GO:0016787">
    <property type="term" value="F:hydrolase activity"/>
    <property type="evidence" value="ECO:0007669"/>
    <property type="project" value="UniProtKB-KW"/>
</dbReference>
<dbReference type="InterPro" id="IPR002018">
    <property type="entry name" value="CarbesteraseB"/>
</dbReference>
<dbReference type="SUPFAM" id="SSF53474">
    <property type="entry name" value="alpha/beta-Hydrolases"/>
    <property type="match status" value="1"/>
</dbReference>
<dbReference type="Pfam" id="PF00135">
    <property type="entry name" value="COesterase"/>
    <property type="match status" value="1"/>
</dbReference>
<reference evidence="5 6" key="1">
    <citation type="submission" date="2020-08" db="EMBL/GenBank/DDBJ databases">
        <title>Functional genomics of gut bacteria from endangered species of beetles.</title>
        <authorList>
            <person name="Carlos-Shanley C."/>
        </authorList>
    </citation>
    <scope>NUCLEOTIDE SEQUENCE [LARGE SCALE GENOMIC DNA]</scope>
    <source>
        <strain evidence="5 6">S00224</strain>
    </source>
</reference>
<name>A0A7W7NRZ6_9SPHN</name>
<evidence type="ECO:0000313" key="6">
    <source>
        <dbReference type="Proteomes" id="UP000575241"/>
    </source>
</evidence>
<proteinExistence type="inferred from homology"/>
<protein>
    <recommendedName>
        <fullName evidence="3">Carboxylic ester hydrolase</fullName>
        <ecNumber evidence="3">3.1.1.-</ecNumber>
    </recommendedName>
</protein>
<dbReference type="PANTHER" id="PTHR11559">
    <property type="entry name" value="CARBOXYLESTERASE"/>
    <property type="match status" value="1"/>
</dbReference>
<dbReference type="InterPro" id="IPR019819">
    <property type="entry name" value="Carboxylesterase_B_CS"/>
</dbReference>
<dbReference type="EMBL" id="JACHLN010000001">
    <property type="protein sequence ID" value="MBB4838129.1"/>
    <property type="molecule type" value="Genomic_DNA"/>
</dbReference>
<organism evidence="5 6">
    <name type="scientific">Sphingomonas kyeonggiensis</name>
    <dbReference type="NCBI Taxonomy" id="1268553"/>
    <lineage>
        <taxon>Bacteria</taxon>
        <taxon>Pseudomonadati</taxon>
        <taxon>Pseudomonadota</taxon>
        <taxon>Alphaproteobacteria</taxon>
        <taxon>Sphingomonadales</taxon>
        <taxon>Sphingomonadaceae</taxon>
        <taxon>Sphingomonas</taxon>
    </lineage>
</organism>
<comment type="similarity">
    <text evidence="1 3">Belongs to the type-B carboxylesterase/lipase family.</text>
</comment>
<evidence type="ECO:0000256" key="2">
    <source>
        <dbReference type="ARBA" id="ARBA00022801"/>
    </source>
</evidence>
<keyword evidence="2 3" id="KW-0378">Hydrolase</keyword>
<evidence type="ECO:0000313" key="5">
    <source>
        <dbReference type="EMBL" id="MBB4838129.1"/>
    </source>
</evidence>
<dbReference type="PROSITE" id="PS00941">
    <property type="entry name" value="CARBOXYLESTERASE_B_2"/>
    <property type="match status" value="1"/>
</dbReference>
<dbReference type="Proteomes" id="UP000575241">
    <property type="component" value="Unassembled WGS sequence"/>
</dbReference>
<dbReference type="Gene3D" id="3.40.50.1820">
    <property type="entry name" value="alpha/beta hydrolase"/>
    <property type="match status" value="1"/>
</dbReference>
<dbReference type="AlphaFoldDB" id="A0A7W7NRZ6"/>
<dbReference type="InterPro" id="IPR029058">
    <property type="entry name" value="AB_hydrolase_fold"/>
</dbReference>
<gene>
    <name evidence="5" type="ORF">HNP52_001180</name>
</gene>
<comment type="caution">
    <text evidence="5">The sequence shown here is derived from an EMBL/GenBank/DDBJ whole genome shotgun (WGS) entry which is preliminary data.</text>
</comment>
<evidence type="ECO:0000259" key="4">
    <source>
        <dbReference type="Pfam" id="PF00135"/>
    </source>
</evidence>
<keyword evidence="6" id="KW-1185">Reference proteome</keyword>
<dbReference type="RefSeq" id="WP_184163784.1">
    <property type="nucleotide sequence ID" value="NZ_JACHLN010000001.1"/>
</dbReference>
<evidence type="ECO:0000256" key="3">
    <source>
        <dbReference type="RuleBase" id="RU361235"/>
    </source>
</evidence>